<dbReference type="PANTHER" id="PTHR43424:SF1">
    <property type="entry name" value="LOCUS PUTATIVE PROTEIN 1-RELATED"/>
    <property type="match status" value="1"/>
</dbReference>
<evidence type="ECO:0000256" key="2">
    <source>
        <dbReference type="ARBA" id="ARBA00022692"/>
    </source>
</evidence>
<organism evidence="7">
    <name type="scientific">Streptococcus pneumoniae</name>
    <dbReference type="NCBI Taxonomy" id="1313"/>
    <lineage>
        <taxon>Bacteria</taxon>
        <taxon>Bacillati</taxon>
        <taxon>Bacillota</taxon>
        <taxon>Bacilli</taxon>
        <taxon>Lactobacillales</taxon>
        <taxon>Streptococcaceae</taxon>
        <taxon>Streptococcus</taxon>
    </lineage>
</organism>
<keyword evidence="2 5" id="KW-0812">Transmembrane</keyword>
<feature type="transmembrane region" description="Helical" evidence="5">
    <location>
        <begin position="256"/>
        <end position="274"/>
    </location>
</feature>
<feature type="transmembrane region" description="Helical" evidence="5">
    <location>
        <begin position="44"/>
        <end position="63"/>
    </location>
</feature>
<evidence type="ECO:0000256" key="5">
    <source>
        <dbReference type="SAM" id="Phobius"/>
    </source>
</evidence>
<evidence type="ECO:0000256" key="1">
    <source>
        <dbReference type="ARBA" id="ARBA00004141"/>
    </source>
</evidence>
<dbReference type="EMBL" id="CR931697">
    <property type="protein sequence ID" value="CAI34153.1"/>
    <property type="molecule type" value="Genomic_DNA"/>
</dbReference>
<dbReference type="Pfam" id="PF01943">
    <property type="entry name" value="Polysacc_synt"/>
    <property type="match status" value="1"/>
</dbReference>
<feature type="transmembrane region" description="Helical" evidence="5">
    <location>
        <begin position="417"/>
        <end position="435"/>
    </location>
</feature>
<accession>Q4JZR6</accession>
<feature type="transmembrane region" description="Helical" evidence="5">
    <location>
        <begin position="358"/>
        <end position="378"/>
    </location>
</feature>
<feature type="transmembrane region" description="Helical" evidence="5">
    <location>
        <begin position="84"/>
        <end position="105"/>
    </location>
</feature>
<name>Q4JZR6_STREE</name>
<sequence>MESQKKSVEKNYIYNLIYQMLTVVIPIIITPYISRVLNADGIGIFSYTTAVVGYFVLLGNLGIATYGQLQVAKYQEDRFKLSKIFFELLILRTILLLLVLLIYLVFIQFQDIIYKSIYYVLIIQILCSLLDISWFLQGLEEFKSIVMRNTLIKVLSVISILIFVKKDTDLILYALIMNASTLLGNISIFAYVPKYVQRVKLAEINLLKHISHCLVYFIPTIATTIYLTLDKTMIGWFSLNTFENGYYEQAQKIEQMVVTIVTSLSVVTMPRMTYLLNNNQFQEFKVRLEQSIRFILFLSLPMSLGLVGIANNFIPLFLGVGFEKSISILKIFSLLVIIIGLNNALGKQILMPSGQQRAYNISVVIGAVINIVFNLILIPQFFSLGAAISSVLAEFAILIIFLYYSRNCIPPKWVIRTAVKYLGSSIVMFLIIRTIELLSPPSWTVVIIQVIVGVAVYILSLYILKDQIVRKYYLRLRKLNVLARKV</sequence>
<protein>
    <submittedName>
        <fullName evidence="7">Flippase Wzx</fullName>
    </submittedName>
</protein>
<feature type="transmembrane region" description="Helical" evidence="5">
    <location>
        <begin position="441"/>
        <end position="464"/>
    </location>
</feature>
<dbReference type="InterPro" id="IPR002797">
    <property type="entry name" value="Polysacc_synth"/>
</dbReference>
<reference evidence="7" key="1">
    <citation type="journal article" date="2006" name="PLoS Genet.">
        <title>Genetic analysis of the capsular biosynthetic locus from all 90 pneumococcal serotypes.</title>
        <authorList>
            <person name="Bentley S.D."/>
            <person name="Aanensen D.M."/>
            <person name="Mavroidi A."/>
            <person name="Saunders D."/>
            <person name="Rabbinowitsch E."/>
            <person name="Collins M."/>
            <person name="Donohoe K."/>
            <person name="Harris D."/>
            <person name="Murphy L."/>
            <person name="Quail M.A."/>
            <person name="Samuel G."/>
            <person name="Skovsted I.C."/>
            <person name="Kaltoft M.S."/>
            <person name="Barrell B."/>
            <person name="Reeves P.R."/>
            <person name="Parkhill J."/>
            <person name="Spratt B.G."/>
        </authorList>
    </citation>
    <scope>NUCLEOTIDE SEQUENCE</scope>
    <source>
        <strain evidence="6">2813/41</strain>
        <strain evidence="7">Nr. 34375</strain>
    </source>
</reference>
<feature type="transmembrane region" description="Helical" evidence="5">
    <location>
        <begin position="117"/>
        <end position="136"/>
    </location>
</feature>
<evidence type="ECO:0000313" key="7">
    <source>
        <dbReference type="EMBL" id="CAI34153.1"/>
    </source>
</evidence>
<dbReference type="RefSeq" id="WP_050214446.1">
    <property type="nucleotide sequence ID" value="NZ_CGWD01000032.1"/>
</dbReference>
<keyword evidence="3 5" id="KW-1133">Transmembrane helix</keyword>
<dbReference type="GO" id="GO:0016020">
    <property type="term" value="C:membrane"/>
    <property type="evidence" value="ECO:0007669"/>
    <property type="project" value="UniProtKB-SubCell"/>
</dbReference>
<feature type="transmembrane region" description="Helical" evidence="5">
    <location>
        <begin position="170"/>
        <end position="192"/>
    </location>
</feature>
<dbReference type="PANTHER" id="PTHR43424">
    <property type="entry name" value="LOCUS PUTATIVE PROTEIN 1-RELATED"/>
    <property type="match status" value="1"/>
</dbReference>
<evidence type="ECO:0000313" key="6">
    <source>
        <dbReference type="EMBL" id="CAI34127.1"/>
    </source>
</evidence>
<evidence type="ECO:0000256" key="4">
    <source>
        <dbReference type="ARBA" id="ARBA00023136"/>
    </source>
</evidence>
<evidence type="ECO:0000256" key="3">
    <source>
        <dbReference type="ARBA" id="ARBA00022989"/>
    </source>
</evidence>
<comment type="subcellular location">
    <subcellularLocation>
        <location evidence="1">Membrane</location>
        <topology evidence="1">Multi-pass membrane protein</topology>
    </subcellularLocation>
</comment>
<feature type="transmembrane region" description="Helical" evidence="5">
    <location>
        <begin position="384"/>
        <end position="405"/>
    </location>
</feature>
<feature type="transmembrane region" description="Helical" evidence="5">
    <location>
        <begin position="145"/>
        <end position="164"/>
    </location>
</feature>
<dbReference type="CDD" id="cd13128">
    <property type="entry name" value="MATE_Wzx_like"/>
    <property type="match status" value="1"/>
</dbReference>
<dbReference type="EMBL" id="CR931696">
    <property type="protein sequence ID" value="CAI34127.1"/>
    <property type="molecule type" value="Genomic_DNA"/>
</dbReference>
<proteinExistence type="predicted"/>
<keyword evidence="4 5" id="KW-0472">Membrane</keyword>
<dbReference type="AlphaFoldDB" id="Q4JZR6"/>
<feature type="transmembrane region" description="Helical" evidence="5">
    <location>
        <begin position="12"/>
        <end position="32"/>
    </location>
</feature>
<dbReference type="InterPro" id="IPR052556">
    <property type="entry name" value="PolySynth_Transporter"/>
</dbReference>
<feature type="transmembrane region" description="Helical" evidence="5">
    <location>
        <begin position="294"/>
        <end position="314"/>
    </location>
</feature>
<feature type="transmembrane region" description="Helical" evidence="5">
    <location>
        <begin position="326"/>
        <end position="346"/>
    </location>
</feature>
<feature type="transmembrane region" description="Helical" evidence="5">
    <location>
        <begin position="213"/>
        <end position="236"/>
    </location>
</feature>
<gene>
    <name evidence="7" type="primary">wzx</name>
    <name evidence="6" type="ORF">SPC32A_0016</name>
    <name evidence="7" type="ORF">SPC32F_0016</name>
</gene>